<comment type="caution">
    <text evidence="9">The sequence shown here is derived from an EMBL/GenBank/DDBJ whole genome shotgun (WGS) entry which is preliminary data.</text>
</comment>
<dbReference type="Pfam" id="PF02537">
    <property type="entry name" value="CRCB"/>
    <property type="match status" value="1"/>
</dbReference>
<evidence type="ECO:0000256" key="2">
    <source>
        <dbReference type="ARBA" id="ARBA00022475"/>
    </source>
</evidence>
<reference evidence="9 10" key="1">
    <citation type="journal article" date="2014" name="PLoS Genet.">
        <title>Phylogenetically driven sequencing of extremely halophilic archaea reveals strategies for static and dynamic osmo-response.</title>
        <authorList>
            <person name="Becker E.A."/>
            <person name="Seitzer P.M."/>
            <person name="Tritt A."/>
            <person name="Larsen D."/>
            <person name="Krusor M."/>
            <person name="Yao A.I."/>
            <person name="Wu D."/>
            <person name="Madern D."/>
            <person name="Eisen J.A."/>
            <person name="Darling A.E."/>
            <person name="Facciotti M.T."/>
        </authorList>
    </citation>
    <scope>NUCLEOTIDE SEQUENCE [LARGE SCALE GENOMIC DNA]</scope>
    <source>
        <strain evidence="9 10">2-9-1</strain>
    </source>
</reference>
<dbReference type="eggNOG" id="arCOG04701">
    <property type="taxonomic scope" value="Archaea"/>
</dbReference>
<evidence type="ECO:0000256" key="4">
    <source>
        <dbReference type="ARBA" id="ARBA00022989"/>
    </source>
</evidence>
<feature type="transmembrane region" description="Helical" evidence="8">
    <location>
        <begin position="110"/>
        <end position="134"/>
    </location>
</feature>
<evidence type="ECO:0000256" key="6">
    <source>
        <dbReference type="ARBA" id="ARBA00035120"/>
    </source>
</evidence>
<dbReference type="PANTHER" id="PTHR28259:SF1">
    <property type="entry name" value="FLUORIDE EXPORT PROTEIN 1-RELATED"/>
    <property type="match status" value="1"/>
</dbReference>
<keyword evidence="4 8" id="KW-1133">Transmembrane helix</keyword>
<dbReference type="STRING" id="797114.C475_07791"/>
<proteinExistence type="inferred from homology"/>
<dbReference type="PANTHER" id="PTHR28259">
    <property type="entry name" value="FLUORIDE EXPORT PROTEIN 1-RELATED"/>
    <property type="match status" value="1"/>
</dbReference>
<comment type="function">
    <text evidence="8">Fluoride-specific ion channel. Important for reducing fluoride concentration in the cell, thus reducing its toxicity.</text>
</comment>
<evidence type="ECO:0000256" key="7">
    <source>
        <dbReference type="ARBA" id="ARBA00035585"/>
    </source>
</evidence>
<dbReference type="Proteomes" id="UP000011626">
    <property type="component" value="Unassembled WGS sequence"/>
</dbReference>
<feature type="transmembrane region" description="Helical" evidence="8">
    <location>
        <begin position="12"/>
        <end position="34"/>
    </location>
</feature>
<protein>
    <recommendedName>
        <fullName evidence="8">Fluoride-specific ion channel FluC</fullName>
    </recommendedName>
</protein>
<gene>
    <name evidence="8" type="primary">fluC</name>
    <name evidence="8" type="synonym">crcB</name>
    <name evidence="9" type="ORF">C475_07791</name>
</gene>
<dbReference type="OrthoDB" id="253428at2157"/>
<keyword evidence="10" id="KW-1185">Reference proteome</keyword>
<dbReference type="RefSeq" id="WP_006883234.1">
    <property type="nucleotide sequence ID" value="NZ_AOIU01000018.1"/>
</dbReference>
<keyword evidence="8" id="KW-0813">Transport</keyword>
<comment type="subcellular location">
    <subcellularLocation>
        <location evidence="1 8">Cell membrane</location>
        <topology evidence="1 8">Multi-pass membrane protein</topology>
    </subcellularLocation>
</comment>
<dbReference type="GO" id="GO:0005886">
    <property type="term" value="C:plasma membrane"/>
    <property type="evidence" value="ECO:0007669"/>
    <property type="project" value="UniProtKB-SubCell"/>
</dbReference>
<comment type="catalytic activity">
    <reaction evidence="7">
        <text>fluoride(in) = fluoride(out)</text>
        <dbReference type="Rhea" id="RHEA:76159"/>
        <dbReference type="ChEBI" id="CHEBI:17051"/>
    </reaction>
    <physiologicalReaction direction="left-to-right" evidence="7">
        <dbReference type="Rhea" id="RHEA:76160"/>
    </physiologicalReaction>
</comment>
<organism evidence="9 10">
    <name type="scientific">Halosimplex carlsbadense 2-9-1</name>
    <dbReference type="NCBI Taxonomy" id="797114"/>
    <lineage>
        <taxon>Archaea</taxon>
        <taxon>Methanobacteriati</taxon>
        <taxon>Methanobacteriota</taxon>
        <taxon>Stenosarchaea group</taxon>
        <taxon>Halobacteria</taxon>
        <taxon>Halobacteriales</taxon>
        <taxon>Haloarculaceae</taxon>
        <taxon>Halosimplex</taxon>
    </lineage>
</organism>
<feature type="transmembrane region" description="Helical" evidence="8">
    <location>
        <begin position="70"/>
        <end position="90"/>
    </location>
</feature>
<name>M0CY49_9EURY</name>
<keyword evidence="8" id="KW-0406">Ion transport</keyword>
<keyword evidence="2 8" id="KW-1003">Cell membrane</keyword>
<keyword evidence="5 8" id="KW-0472">Membrane</keyword>
<dbReference type="AlphaFoldDB" id="M0CY49"/>
<dbReference type="EMBL" id="AOIU01000018">
    <property type="protein sequence ID" value="ELZ26819.1"/>
    <property type="molecule type" value="Genomic_DNA"/>
</dbReference>
<evidence type="ECO:0000256" key="5">
    <source>
        <dbReference type="ARBA" id="ARBA00023136"/>
    </source>
</evidence>
<evidence type="ECO:0000256" key="1">
    <source>
        <dbReference type="ARBA" id="ARBA00004651"/>
    </source>
</evidence>
<comment type="similarity">
    <text evidence="6 8">Belongs to the fluoride channel Fluc/FEX (TC 1.A.43) family.</text>
</comment>
<evidence type="ECO:0000313" key="10">
    <source>
        <dbReference type="Proteomes" id="UP000011626"/>
    </source>
</evidence>
<dbReference type="GO" id="GO:0140114">
    <property type="term" value="P:cellular detoxification of fluoride"/>
    <property type="evidence" value="ECO:0007669"/>
    <property type="project" value="UniProtKB-UniRule"/>
</dbReference>
<sequence>MADDHALTRLEPLVLIAVGGFAGAALRHAVALALPGAFPWGTLAANGLGSFALGVVLYERHFADALSAETRLVVGTGFLSSFTTYSTFAVETTQLAGSAGPALAGSAGPTLAAANVAANYAVGLAGVLCGRWLARWAS</sequence>
<feature type="transmembrane region" description="Helical" evidence="8">
    <location>
        <begin position="40"/>
        <end position="58"/>
    </location>
</feature>
<dbReference type="GO" id="GO:0062054">
    <property type="term" value="F:fluoride channel activity"/>
    <property type="evidence" value="ECO:0007669"/>
    <property type="project" value="UniProtKB-UniRule"/>
</dbReference>
<evidence type="ECO:0000313" key="9">
    <source>
        <dbReference type="EMBL" id="ELZ26819.1"/>
    </source>
</evidence>
<keyword evidence="3 8" id="KW-0812">Transmembrane</keyword>
<keyword evidence="8" id="KW-0407">Ion channel</keyword>
<dbReference type="InterPro" id="IPR003691">
    <property type="entry name" value="FluC"/>
</dbReference>
<comment type="caution">
    <text evidence="8">Lacks conserved residue(s) required for the propagation of feature annotation.</text>
</comment>
<evidence type="ECO:0000256" key="8">
    <source>
        <dbReference type="HAMAP-Rule" id="MF_00454"/>
    </source>
</evidence>
<accession>M0CY49</accession>
<dbReference type="HAMAP" id="MF_00454">
    <property type="entry name" value="FluC"/>
    <property type="match status" value="1"/>
</dbReference>
<evidence type="ECO:0000256" key="3">
    <source>
        <dbReference type="ARBA" id="ARBA00022692"/>
    </source>
</evidence>